<dbReference type="PROSITE" id="PS50921">
    <property type="entry name" value="ANTAR"/>
    <property type="match status" value="1"/>
</dbReference>
<protein>
    <submittedName>
        <fullName evidence="2">Response regulator NasT</fullName>
    </submittedName>
</protein>
<dbReference type="RefSeq" id="WP_183569403.1">
    <property type="nucleotide sequence ID" value="NZ_CBCSLB010000020.1"/>
</dbReference>
<proteinExistence type="predicted"/>
<dbReference type="GO" id="GO:0003723">
    <property type="term" value="F:RNA binding"/>
    <property type="evidence" value="ECO:0007669"/>
    <property type="project" value="InterPro"/>
</dbReference>
<dbReference type="InterPro" id="IPR036388">
    <property type="entry name" value="WH-like_DNA-bd_sf"/>
</dbReference>
<evidence type="ECO:0000259" key="1">
    <source>
        <dbReference type="PROSITE" id="PS50921"/>
    </source>
</evidence>
<dbReference type="Proteomes" id="UP000518605">
    <property type="component" value="Unassembled WGS sequence"/>
</dbReference>
<dbReference type="EMBL" id="JACHXW010000021">
    <property type="protein sequence ID" value="MBB3155057.1"/>
    <property type="molecule type" value="Genomic_DNA"/>
</dbReference>
<name>A0A7W5CC87_9BACL</name>
<reference evidence="2 3" key="1">
    <citation type="submission" date="2020-08" db="EMBL/GenBank/DDBJ databases">
        <title>Genomic Encyclopedia of Type Strains, Phase III (KMG-III): the genomes of soil and plant-associated and newly described type strains.</title>
        <authorList>
            <person name="Whitman W."/>
        </authorList>
    </citation>
    <scope>NUCLEOTIDE SEQUENCE [LARGE SCALE GENOMIC DNA]</scope>
    <source>
        <strain evidence="2 3">CECT 8234</strain>
    </source>
</reference>
<comment type="caution">
    <text evidence="2">The sequence shown here is derived from an EMBL/GenBank/DDBJ whole genome shotgun (WGS) entry which is preliminary data.</text>
</comment>
<dbReference type="InterPro" id="IPR011006">
    <property type="entry name" value="CheY-like_superfamily"/>
</dbReference>
<dbReference type="AlphaFoldDB" id="A0A7W5CC87"/>
<dbReference type="SUPFAM" id="SSF52172">
    <property type="entry name" value="CheY-like"/>
    <property type="match status" value="1"/>
</dbReference>
<dbReference type="SMART" id="SM01012">
    <property type="entry name" value="ANTAR"/>
    <property type="match status" value="1"/>
</dbReference>
<dbReference type="Gene3D" id="1.10.10.10">
    <property type="entry name" value="Winged helix-like DNA-binding domain superfamily/Winged helix DNA-binding domain"/>
    <property type="match status" value="1"/>
</dbReference>
<dbReference type="InterPro" id="IPR005561">
    <property type="entry name" value="ANTAR"/>
</dbReference>
<feature type="domain" description="ANTAR" evidence="1">
    <location>
        <begin position="134"/>
        <end position="195"/>
    </location>
</feature>
<evidence type="ECO:0000313" key="3">
    <source>
        <dbReference type="Proteomes" id="UP000518605"/>
    </source>
</evidence>
<keyword evidence="3" id="KW-1185">Reference proteome</keyword>
<organism evidence="2 3">
    <name type="scientific">Paenibacillus endophyticus</name>
    <dbReference type="NCBI Taxonomy" id="1294268"/>
    <lineage>
        <taxon>Bacteria</taxon>
        <taxon>Bacillati</taxon>
        <taxon>Bacillota</taxon>
        <taxon>Bacilli</taxon>
        <taxon>Bacillales</taxon>
        <taxon>Paenibacillaceae</taxon>
        <taxon>Paenibacillus</taxon>
    </lineage>
</organism>
<evidence type="ECO:0000313" key="2">
    <source>
        <dbReference type="EMBL" id="MBB3155057.1"/>
    </source>
</evidence>
<dbReference type="Pfam" id="PF03861">
    <property type="entry name" value="ANTAR"/>
    <property type="match status" value="1"/>
</dbReference>
<gene>
    <name evidence="2" type="ORF">FHS16_005164</name>
</gene>
<sequence>MRSLLVVDHRTETEGAMADPQLDQLSKKETPKYLLENYGYQVLRAVDEKKAELQMVAADAVVLHVPLNEVKQWGRRLLKQKTVPLLWWCSAAAASQSAAFCEDDIQVDGILTPSMSEQELHWALHFGSKQCFERLQWMNERKQLESRLEERKWIDMAKGILCKIKNISEAEAYDVLRKQAMNERKRMVDVATSIVKVYQILQDQK</sequence>
<accession>A0A7W5CC87</accession>